<organism evidence="1 2">
    <name type="scientific">Natrarchaeobaculum sulfurireducens</name>
    <dbReference type="NCBI Taxonomy" id="2044521"/>
    <lineage>
        <taxon>Archaea</taxon>
        <taxon>Methanobacteriati</taxon>
        <taxon>Methanobacteriota</taxon>
        <taxon>Stenosarchaea group</taxon>
        <taxon>Halobacteria</taxon>
        <taxon>Halobacteriales</taxon>
        <taxon>Natrialbaceae</taxon>
        <taxon>Natrarchaeobaculum</taxon>
    </lineage>
</organism>
<keyword evidence="1" id="KW-0614">Plasmid</keyword>
<geneLocation type="plasmid" evidence="2">
    <name>paarc1-01</name>
</geneLocation>
<dbReference type="EMBL" id="CP024045">
    <property type="protein sequence ID" value="AXR76188.1"/>
    <property type="molecule type" value="Genomic_DNA"/>
</dbReference>
<dbReference type="RefSeq" id="WP_117362392.1">
    <property type="nucleotide sequence ID" value="NZ_CP024045.1"/>
</dbReference>
<evidence type="ECO:0000313" key="1">
    <source>
        <dbReference type="EMBL" id="AXR76188.1"/>
    </source>
</evidence>
<dbReference type="KEGG" id="nan:AArc1_4071"/>
<dbReference type="Proteomes" id="UP000258707">
    <property type="component" value="Plasmid pAArc1-01"/>
</dbReference>
<name>A0A346P9J3_9EURY</name>
<proteinExistence type="predicted"/>
<dbReference type="AlphaFoldDB" id="A0A346P9J3"/>
<protein>
    <submittedName>
        <fullName evidence="1">5-methylcytosine-specific restriction enzyme subunit McrC</fullName>
    </submittedName>
</protein>
<dbReference type="Pfam" id="PF10117">
    <property type="entry name" value="McrBC"/>
    <property type="match status" value="1"/>
</dbReference>
<dbReference type="GeneID" id="37636666"/>
<accession>A0A346P9J3</accession>
<dbReference type="InterPro" id="IPR019292">
    <property type="entry name" value="McrC"/>
</dbReference>
<gene>
    <name evidence="1" type="ORF">AArc1_4071</name>
</gene>
<dbReference type="PANTHER" id="PTHR38733:SF1">
    <property type="entry name" value="TYPE IV METHYL-DIRECTED RESTRICTION ENZYME ECOKMCRBC"/>
    <property type="match status" value="1"/>
</dbReference>
<dbReference type="REBASE" id="268778">
    <property type="entry name" value="NspAArc1McrBCP"/>
</dbReference>
<reference evidence="1 2" key="1">
    <citation type="submission" date="2017-10" db="EMBL/GenBank/DDBJ databases">
        <title>Phenotypic and genomic properties of facultatively anaerobic sulfur-reducing natronoarchaea from hypersaline soda lakes.</title>
        <authorList>
            <person name="Sorokin D.Y."/>
            <person name="Kublanov I.V."/>
            <person name="Roman P."/>
            <person name="Sinninghe Damste J.S."/>
            <person name="Golyshin P.N."/>
            <person name="Rojo D."/>
            <person name="Ciordia S."/>
            <person name="Mena Md.C."/>
            <person name="Ferrer M."/>
            <person name="Messina E."/>
            <person name="Smedile F."/>
            <person name="La Spada G."/>
            <person name="La Cono V."/>
            <person name="Yakimov M.M."/>
        </authorList>
    </citation>
    <scope>NUCLEOTIDE SEQUENCE [LARGE SCALE GENOMIC DNA]</scope>
    <source>
        <strain evidence="1 2">AArc1</strain>
        <plasmid evidence="2">paarc1-01</plasmid>
    </source>
</reference>
<evidence type="ECO:0000313" key="2">
    <source>
        <dbReference type="Proteomes" id="UP000258707"/>
    </source>
</evidence>
<sequence>MIDDNAVVTVSGAAVSESSSGKTVPPEDPITLAEHDETEPFLLSEPDRDFLESLSEKSRPLSVTYTADGTASIRSSSYVGVMTLPSGTTVEVTPKETVSNLLYLLQYAFEVPASTIEQTTGLKPSETFIDAFGALFHAELNEVLRQGIRRDYKRVQTLEQEVRGRLDVQRQIQRPTTVPTDFAVEYDAFSSDTVLNRAIHRATQIVTSLVEDEHLSSKLSYQEKKLRQFVSPAHVSLEEMNTIEITRLNAYYEDLLELTRLVLSRRFFEDLSFGDRQSFGLFINMNSIFEKAAERAFREAARDISSEWTVEGQANIRNIISGPHAVTMKPDFVVSDSSGSVFLVGDAKWKTGSLQSGDVYQITSYILSEKAPGILVYPQQGGRKEPSRVHDGMNDWSLQSVELPTATDAKSYYGYRDRLIETASEILFEHRR</sequence>
<dbReference type="PANTHER" id="PTHR38733">
    <property type="entry name" value="PROTEIN MCRC"/>
    <property type="match status" value="1"/>
</dbReference>